<accession>A0ABN8RJB6</accession>
<sequence length="207" mass="23194">MAAGGQKNECDFYKALSTIRGKDGKTKGIACAVDVDGKKSKDEVVLVTWKGCIGEGQNSVKTVHRHRRKSIFTKNAYGKHYRLEPSNDGISERGNFSLIRCAFGNNKKGNDKWGVRLSRRCLNEERQKTAKLKAYSIHGGSFYTLTLTYDKITNKHNLGINKDQYADLMLQGAPIIEDEEYFVGVLKDEGGTCSPLFIKEGELGEWY</sequence>
<protein>
    <submittedName>
        <fullName evidence="1">Uncharacterized protein</fullName>
    </submittedName>
</protein>
<dbReference type="Proteomes" id="UP001159405">
    <property type="component" value="Unassembled WGS sequence"/>
</dbReference>
<name>A0ABN8RJB6_9CNID</name>
<keyword evidence="2" id="KW-1185">Reference proteome</keyword>
<gene>
    <name evidence="1" type="ORF">PLOB_00020317</name>
</gene>
<dbReference type="EMBL" id="CALNXK010000238">
    <property type="protein sequence ID" value="CAH3178352.1"/>
    <property type="molecule type" value="Genomic_DNA"/>
</dbReference>
<evidence type="ECO:0000313" key="1">
    <source>
        <dbReference type="EMBL" id="CAH3178352.1"/>
    </source>
</evidence>
<comment type="caution">
    <text evidence="1">The sequence shown here is derived from an EMBL/GenBank/DDBJ whole genome shotgun (WGS) entry which is preliminary data.</text>
</comment>
<organism evidence="1 2">
    <name type="scientific">Porites lobata</name>
    <dbReference type="NCBI Taxonomy" id="104759"/>
    <lineage>
        <taxon>Eukaryota</taxon>
        <taxon>Metazoa</taxon>
        <taxon>Cnidaria</taxon>
        <taxon>Anthozoa</taxon>
        <taxon>Hexacorallia</taxon>
        <taxon>Scleractinia</taxon>
        <taxon>Fungiina</taxon>
        <taxon>Poritidae</taxon>
        <taxon>Porites</taxon>
    </lineage>
</organism>
<reference evidence="1 2" key="1">
    <citation type="submission" date="2022-05" db="EMBL/GenBank/DDBJ databases">
        <authorList>
            <consortium name="Genoscope - CEA"/>
            <person name="William W."/>
        </authorList>
    </citation>
    <scope>NUCLEOTIDE SEQUENCE [LARGE SCALE GENOMIC DNA]</scope>
</reference>
<evidence type="ECO:0000313" key="2">
    <source>
        <dbReference type="Proteomes" id="UP001159405"/>
    </source>
</evidence>
<proteinExistence type="predicted"/>